<dbReference type="PANTHER" id="PTHR30040">
    <property type="entry name" value="THIAMINE BIOSYNTHESIS LIPOPROTEIN APBE"/>
    <property type="match status" value="1"/>
</dbReference>
<evidence type="ECO:0000256" key="5">
    <source>
        <dbReference type="ARBA" id="ARBA00022679"/>
    </source>
</evidence>
<comment type="caution">
    <text evidence="12">The sequence shown here is derived from an EMBL/GenBank/DDBJ whole genome shotgun (WGS) entry which is preliminary data.</text>
</comment>
<evidence type="ECO:0000256" key="6">
    <source>
        <dbReference type="ARBA" id="ARBA00022723"/>
    </source>
</evidence>
<keyword evidence="8" id="KW-0460">Magnesium</keyword>
<evidence type="ECO:0000256" key="1">
    <source>
        <dbReference type="ARBA" id="ARBA00001946"/>
    </source>
</evidence>
<keyword evidence="4" id="KW-0285">Flavoprotein</keyword>
<evidence type="ECO:0000313" key="12">
    <source>
        <dbReference type="EMBL" id="GEN81126.1"/>
    </source>
</evidence>
<evidence type="ECO:0000313" key="13">
    <source>
        <dbReference type="Proteomes" id="UP000321484"/>
    </source>
</evidence>
<dbReference type="InterPro" id="IPR003374">
    <property type="entry name" value="ApbE-like_sf"/>
</dbReference>
<organism evidence="12 13">
    <name type="scientific">Actinotalea fermentans</name>
    <dbReference type="NCBI Taxonomy" id="43671"/>
    <lineage>
        <taxon>Bacteria</taxon>
        <taxon>Bacillati</taxon>
        <taxon>Actinomycetota</taxon>
        <taxon>Actinomycetes</taxon>
        <taxon>Micrococcales</taxon>
        <taxon>Cellulomonadaceae</taxon>
        <taxon>Actinotalea</taxon>
    </lineage>
</organism>
<accession>A0A511Z181</accession>
<evidence type="ECO:0000256" key="11">
    <source>
        <dbReference type="SAM" id="MobiDB-lite"/>
    </source>
</evidence>
<dbReference type="RefSeq" id="WP_146819871.1">
    <property type="nucleotide sequence ID" value="NZ_BJYK01000009.1"/>
</dbReference>
<dbReference type="GO" id="GO:0046872">
    <property type="term" value="F:metal ion binding"/>
    <property type="evidence" value="ECO:0007669"/>
    <property type="project" value="UniProtKB-KW"/>
</dbReference>
<feature type="region of interest" description="Disordered" evidence="11">
    <location>
        <begin position="1"/>
        <end position="23"/>
    </location>
</feature>
<name>A0A511Z181_9CELL</name>
<evidence type="ECO:0000256" key="4">
    <source>
        <dbReference type="ARBA" id="ARBA00022630"/>
    </source>
</evidence>
<dbReference type="Proteomes" id="UP000321484">
    <property type="component" value="Unassembled WGS sequence"/>
</dbReference>
<dbReference type="Pfam" id="PF02424">
    <property type="entry name" value="ApbE"/>
    <property type="match status" value="1"/>
</dbReference>
<evidence type="ECO:0000256" key="9">
    <source>
        <dbReference type="ARBA" id="ARBA00031306"/>
    </source>
</evidence>
<dbReference type="GO" id="GO:0016740">
    <property type="term" value="F:transferase activity"/>
    <property type="evidence" value="ECO:0007669"/>
    <property type="project" value="UniProtKB-KW"/>
</dbReference>
<dbReference type="InterPro" id="IPR024932">
    <property type="entry name" value="ApbE"/>
</dbReference>
<keyword evidence="13" id="KW-1185">Reference proteome</keyword>
<gene>
    <name evidence="12" type="primary">apbE</name>
    <name evidence="12" type="ORF">AFE02nite_28600</name>
</gene>
<comment type="cofactor">
    <cofactor evidence="1">
        <name>Mg(2+)</name>
        <dbReference type="ChEBI" id="CHEBI:18420"/>
    </cofactor>
</comment>
<evidence type="ECO:0000256" key="8">
    <source>
        <dbReference type="ARBA" id="ARBA00022842"/>
    </source>
</evidence>
<evidence type="ECO:0000256" key="7">
    <source>
        <dbReference type="ARBA" id="ARBA00022827"/>
    </source>
</evidence>
<sequence length="341" mass="35040">MSAVPRADARTPETPAVPGAGPAASRTEVFAAMGGDVRLTVVDPGPGAQDALAAARAAVEQVEAACTRFRPSPLTAANADPGVWHRVPATLATAVLEARRAYEATGGAFDPRVLDVLLSWGHDEALAGGPAAVPAPQWPTTLRASGVPLAPGDRPWQPGVRQDADGWHLHLAGQPIDLGGIAKGLAVRAAAAALRDAGRGALVDAGGDLVVVGDGPTGDWRIGVEDPSGAETPLLVLGLRDTACATSSVHRHSWLAQGRPVHHLVDPRTGGPGGDGLAAVTVLGPDPAWAEVWTKSLFLAGADRVRQAADDARLAAAWVHRDGAVGMTESFAEHVTWRNDE</sequence>
<dbReference type="OrthoDB" id="9778595at2"/>
<comment type="catalytic activity">
    <reaction evidence="10">
        <text>L-threonyl-[protein] + FAD = FMN-L-threonyl-[protein] + AMP + H(+)</text>
        <dbReference type="Rhea" id="RHEA:36847"/>
        <dbReference type="Rhea" id="RHEA-COMP:11060"/>
        <dbReference type="Rhea" id="RHEA-COMP:11061"/>
        <dbReference type="ChEBI" id="CHEBI:15378"/>
        <dbReference type="ChEBI" id="CHEBI:30013"/>
        <dbReference type="ChEBI" id="CHEBI:57692"/>
        <dbReference type="ChEBI" id="CHEBI:74257"/>
        <dbReference type="ChEBI" id="CHEBI:456215"/>
        <dbReference type="EC" id="2.7.1.180"/>
    </reaction>
</comment>
<dbReference type="PANTHER" id="PTHR30040:SF2">
    <property type="entry name" value="FAD:PROTEIN FMN TRANSFERASE"/>
    <property type="match status" value="1"/>
</dbReference>
<evidence type="ECO:0000256" key="10">
    <source>
        <dbReference type="ARBA" id="ARBA00048540"/>
    </source>
</evidence>
<keyword evidence="7" id="KW-0274">FAD</keyword>
<evidence type="ECO:0000256" key="2">
    <source>
        <dbReference type="ARBA" id="ARBA00011955"/>
    </source>
</evidence>
<dbReference type="Gene3D" id="3.10.520.10">
    <property type="entry name" value="ApbE-like domains"/>
    <property type="match status" value="1"/>
</dbReference>
<evidence type="ECO:0000256" key="3">
    <source>
        <dbReference type="ARBA" id="ARBA00016337"/>
    </source>
</evidence>
<dbReference type="SUPFAM" id="SSF143631">
    <property type="entry name" value="ApbE-like"/>
    <property type="match status" value="1"/>
</dbReference>
<protein>
    <recommendedName>
        <fullName evidence="3">FAD:protein FMN transferase</fullName>
        <ecNumber evidence="2">2.7.1.180</ecNumber>
    </recommendedName>
    <alternativeName>
        <fullName evidence="9">Flavin transferase</fullName>
    </alternativeName>
</protein>
<dbReference type="EC" id="2.7.1.180" evidence="2"/>
<keyword evidence="5 12" id="KW-0808">Transferase</keyword>
<reference evidence="12 13" key="1">
    <citation type="submission" date="2019-07" db="EMBL/GenBank/DDBJ databases">
        <title>Whole genome shotgun sequence of Actinotalea fermentans NBRC 105374.</title>
        <authorList>
            <person name="Hosoyama A."/>
            <person name="Uohara A."/>
            <person name="Ohji S."/>
            <person name="Ichikawa N."/>
        </authorList>
    </citation>
    <scope>NUCLEOTIDE SEQUENCE [LARGE SCALE GENOMIC DNA]</scope>
    <source>
        <strain evidence="12 13">NBRC 105374</strain>
    </source>
</reference>
<proteinExistence type="predicted"/>
<dbReference type="EMBL" id="BJYK01000009">
    <property type="protein sequence ID" value="GEN81126.1"/>
    <property type="molecule type" value="Genomic_DNA"/>
</dbReference>
<keyword evidence="6" id="KW-0479">Metal-binding</keyword>
<dbReference type="AlphaFoldDB" id="A0A511Z181"/>